<proteinExistence type="inferred from homology"/>
<gene>
    <name evidence="9" type="ORF">D5H78_13090</name>
</gene>
<evidence type="ECO:0000256" key="7">
    <source>
        <dbReference type="RuleBase" id="RU361277"/>
    </source>
</evidence>
<dbReference type="InterPro" id="IPR047109">
    <property type="entry name" value="CAD-like"/>
</dbReference>
<accession>A0A3A3YY75</accession>
<dbReference type="Proteomes" id="UP000265614">
    <property type="component" value="Unassembled WGS sequence"/>
</dbReference>
<dbReference type="SUPFAM" id="SSF50129">
    <property type="entry name" value="GroES-like"/>
    <property type="match status" value="1"/>
</dbReference>
<dbReference type="InterPro" id="IPR036291">
    <property type="entry name" value="NAD(P)-bd_dom_sf"/>
</dbReference>
<keyword evidence="10" id="KW-1185">Reference proteome</keyword>
<evidence type="ECO:0000256" key="2">
    <source>
        <dbReference type="ARBA" id="ARBA00022723"/>
    </source>
</evidence>
<dbReference type="EMBL" id="QZEZ01000006">
    <property type="protein sequence ID" value="RJK94933.1"/>
    <property type="molecule type" value="Genomic_DNA"/>
</dbReference>
<dbReference type="Gene3D" id="3.90.180.10">
    <property type="entry name" value="Medium-chain alcohol dehydrogenases, catalytic domain"/>
    <property type="match status" value="1"/>
</dbReference>
<evidence type="ECO:0000256" key="3">
    <source>
        <dbReference type="ARBA" id="ARBA00022833"/>
    </source>
</evidence>
<protein>
    <recommendedName>
        <fullName evidence="5">alcohol dehydrogenase (NADP(+))</fullName>
        <ecNumber evidence="5">1.1.1.2</ecNumber>
    </recommendedName>
</protein>
<name>A0A3A3YY75_9ACTN</name>
<dbReference type="SUPFAM" id="SSF51735">
    <property type="entry name" value="NAD(P)-binding Rossmann-fold domains"/>
    <property type="match status" value="1"/>
</dbReference>
<evidence type="ECO:0000256" key="5">
    <source>
        <dbReference type="ARBA" id="ARBA00024074"/>
    </source>
</evidence>
<evidence type="ECO:0000259" key="8">
    <source>
        <dbReference type="SMART" id="SM00829"/>
    </source>
</evidence>
<dbReference type="PANTHER" id="PTHR42683">
    <property type="entry name" value="ALDEHYDE REDUCTASE"/>
    <property type="match status" value="1"/>
</dbReference>
<evidence type="ECO:0000313" key="10">
    <source>
        <dbReference type="Proteomes" id="UP000265614"/>
    </source>
</evidence>
<dbReference type="InterPro" id="IPR013154">
    <property type="entry name" value="ADH-like_N"/>
</dbReference>
<evidence type="ECO:0000256" key="1">
    <source>
        <dbReference type="ARBA" id="ARBA00001947"/>
    </source>
</evidence>
<dbReference type="Gene3D" id="3.40.50.720">
    <property type="entry name" value="NAD(P)-binding Rossmann-like Domain"/>
    <property type="match status" value="1"/>
</dbReference>
<dbReference type="EC" id="1.1.1.2" evidence="5"/>
<keyword evidence="4" id="KW-0560">Oxidoreductase</keyword>
<dbReference type="GO" id="GO:0008106">
    <property type="term" value="F:alcohol dehydrogenase (NADP+) activity"/>
    <property type="evidence" value="ECO:0007669"/>
    <property type="project" value="UniProtKB-EC"/>
</dbReference>
<dbReference type="AlphaFoldDB" id="A0A3A3YY75"/>
<dbReference type="PROSITE" id="PS00065">
    <property type="entry name" value="D_2_HYDROXYACID_DH_1"/>
    <property type="match status" value="1"/>
</dbReference>
<dbReference type="GO" id="GO:0008270">
    <property type="term" value="F:zinc ion binding"/>
    <property type="evidence" value="ECO:0007669"/>
    <property type="project" value="InterPro"/>
</dbReference>
<comment type="similarity">
    <text evidence="7">Belongs to the zinc-containing alcohol dehydrogenase family.</text>
</comment>
<dbReference type="InterPro" id="IPR029752">
    <property type="entry name" value="D-isomer_DH_CS1"/>
</dbReference>
<dbReference type="SMART" id="SM00829">
    <property type="entry name" value="PKS_ER"/>
    <property type="match status" value="1"/>
</dbReference>
<dbReference type="Pfam" id="PF00107">
    <property type="entry name" value="ADH_zinc_N"/>
    <property type="match status" value="1"/>
</dbReference>
<keyword evidence="2 7" id="KW-0479">Metal-binding</keyword>
<dbReference type="InterPro" id="IPR013149">
    <property type="entry name" value="ADH-like_C"/>
</dbReference>
<feature type="domain" description="Enoyl reductase (ER)" evidence="8">
    <location>
        <begin position="2"/>
        <end position="325"/>
    </location>
</feature>
<dbReference type="FunFam" id="3.40.50.720:FF:000022">
    <property type="entry name" value="Cinnamyl alcohol dehydrogenase"/>
    <property type="match status" value="1"/>
</dbReference>
<dbReference type="Pfam" id="PF08240">
    <property type="entry name" value="ADH_N"/>
    <property type="match status" value="1"/>
</dbReference>
<dbReference type="OrthoDB" id="3567264at2"/>
<reference evidence="9 10" key="1">
    <citation type="submission" date="2018-09" db="EMBL/GenBank/DDBJ databases">
        <title>YIM 75000 draft genome.</title>
        <authorList>
            <person name="Tang S."/>
            <person name="Feng Y."/>
        </authorList>
    </citation>
    <scope>NUCLEOTIDE SEQUENCE [LARGE SCALE GENOMIC DNA]</scope>
    <source>
        <strain evidence="9 10">YIM 75000</strain>
    </source>
</reference>
<evidence type="ECO:0000256" key="4">
    <source>
        <dbReference type="ARBA" id="ARBA00023002"/>
    </source>
</evidence>
<comment type="cofactor">
    <cofactor evidence="1 7">
        <name>Zn(2+)</name>
        <dbReference type="ChEBI" id="CHEBI:29105"/>
    </cofactor>
</comment>
<sequence length="332" mass="34836">MRPWRFTRRDPRPDDVVVRVTHCGVCHTDLHAVQGARAGDLPVVPGHEFVGVVEAVGPDVTRFAVGDRVAVGNIVDACGRCRSCREREESYCLEFPTLTYGGVDRVDGSRTLGAYSTEYVVREAFAYPLPDGLDPAGAAPLMCAGTTVWQPLRRYGAGPGVRVGVVGLGGLGHLAVKFAAALGARVTVFTTSAAKADDARAAGAHEVVVSRDAAAMAAAARSLDLVLDTAPAAHDLGPYVEVLDMDGTLCMLGIPASYEVPALPLLVGRRRLTASGSGGTRDTAEMLAFAAEHGVVADVEVLPLERVQEALDRLDRGDVRGRFVLAVPGATA</sequence>
<dbReference type="PROSITE" id="PS00059">
    <property type="entry name" value="ADH_ZINC"/>
    <property type="match status" value="1"/>
</dbReference>
<dbReference type="CDD" id="cd05283">
    <property type="entry name" value="CAD1"/>
    <property type="match status" value="1"/>
</dbReference>
<evidence type="ECO:0000256" key="6">
    <source>
        <dbReference type="ARBA" id="ARBA00048262"/>
    </source>
</evidence>
<organism evidence="9 10">
    <name type="scientific">Vallicoccus soli</name>
    <dbReference type="NCBI Taxonomy" id="2339232"/>
    <lineage>
        <taxon>Bacteria</taxon>
        <taxon>Bacillati</taxon>
        <taxon>Actinomycetota</taxon>
        <taxon>Actinomycetes</taxon>
        <taxon>Motilibacterales</taxon>
        <taxon>Vallicoccaceae</taxon>
        <taxon>Vallicoccus</taxon>
    </lineage>
</organism>
<dbReference type="InterPro" id="IPR002328">
    <property type="entry name" value="ADH_Zn_CS"/>
</dbReference>
<comment type="caution">
    <text evidence="9">The sequence shown here is derived from an EMBL/GenBank/DDBJ whole genome shotgun (WGS) entry which is preliminary data.</text>
</comment>
<evidence type="ECO:0000313" key="9">
    <source>
        <dbReference type="EMBL" id="RJK94933.1"/>
    </source>
</evidence>
<comment type="catalytic activity">
    <reaction evidence="6">
        <text>a primary alcohol + NADP(+) = an aldehyde + NADPH + H(+)</text>
        <dbReference type="Rhea" id="RHEA:15937"/>
        <dbReference type="ChEBI" id="CHEBI:15378"/>
        <dbReference type="ChEBI" id="CHEBI:15734"/>
        <dbReference type="ChEBI" id="CHEBI:17478"/>
        <dbReference type="ChEBI" id="CHEBI:57783"/>
        <dbReference type="ChEBI" id="CHEBI:58349"/>
        <dbReference type="EC" id="1.1.1.2"/>
    </reaction>
</comment>
<keyword evidence="3 7" id="KW-0862">Zinc</keyword>
<dbReference type="InterPro" id="IPR020843">
    <property type="entry name" value="ER"/>
</dbReference>
<dbReference type="InterPro" id="IPR011032">
    <property type="entry name" value="GroES-like_sf"/>
</dbReference>